<evidence type="ECO:0000313" key="1">
    <source>
        <dbReference type="EMBL" id="OLP80770.1"/>
    </source>
</evidence>
<keyword evidence="2" id="KW-1185">Reference proteome</keyword>
<accession>A0A1Q9CCW8</accession>
<gene>
    <name evidence="1" type="ORF">AK812_SmicGene38772</name>
</gene>
<dbReference type="Proteomes" id="UP000186817">
    <property type="component" value="Unassembled WGS sequence"/>
</dbReference>
<reference evidence="1 2" key="1">
    <citation type="submission" date="2016-02" db="EMBL/GenBank/DDBJ databases">
        <title>Genome analysis of coral dinoflagellate symbionts highlights evolutionary adaptations to a symbiotic lifestyle.</title>
        <authorList>
            <person name="Aranda M."/>
            <person name="Li Y."/>
            <person name="Liew Y.J."/>
            <person name="Baumgarten S."/>
            <person name="Simakov O."/>
            <person name="Wilson M."/>
            <person name="Piel J."/>
            <person name="Ashoor H."/>
            <person name="Bougouffa S."/>
            <person name="Bajic V.B."/>
            <person name="Ryu T."/>
            <person name="Ravasi T."/>
            <person name="Bayer T."/>
            <person name="Micklem G."/>
            <person name="Kim H."/>
            <person name="Bhak J."/>
            <person name="Lajeunesse T.C."/>
            <person name="Voolstra C.R."/>
        </authorList>
    </citation>
    <scope>NUCLEOTIDE SEQUENCE [LARGE SCALE GENOMIC DNA]</scope>
    <source>
        <strain evidence="1 2">CCMP2467</strain>
    </source>
</reference>
<sequence length="155" mass="16965">MHTDVTPEELQRAGGELQVVAQRLSDARAGAFQGDGRWDTWTRPSFSGHATTSPARTTPAKGWSFARYLQMGQVQSIQPMSSAQQLDKKRGDTHTTCTVSAMMQLDEAMTTMFEGVVPYLHDNPLVTALQLLVARTLTDNTVNVQAQSGLRSEAL</sequence>
<protein>
    <submittedName>
        <fullName evidence="1">Uncharacterized protein</fullName>
    </submittedName>
</protein>
<dbReference type="AlphaFoldDB" id="A0A1Q9CCW8"/>
<dbReference type="EMBL" id="LSRX01001347">
    <property type="protein sequence ID" value="OLP80770.1"/>
    <property type="molecule type" value="Genomic_DNA"/>
</dbReference>
<name>A0A1Q9CCW8_SYMMI</name>
<organism evidence="1 2">
    <name type="scientific">Symbiodinium microadriaticum</name>
    <name type="common">Dinoflagellate</name>
    <name type="synonym">Zooxanthella microadriatica</name>
    <dbReference type="NCBI Taxonomy" id="2951"/>
    <lineage>
        <taxon>Eukaryota</taxon>
        <taxon>Sar</taxon>
        <taxon>Alveolata</taxon>
        <taxon>Dinophyceae</taxon>
        <taxon>Suessiales</taxon>
        <taxon>Symbiodiniaceae</taxon>
        <taxon>Symbiodinium</taxon>
    </lineage>
</organism>
<evidence type="ECO:0000313" key="2">
    <source>
        <dbReference type="Proteomes" id="UP000186817"/>
    </source>
</evidence>
<proteinExistence type="predicted"/>
<comment type="caution">
    <text evidence="1">The sequence shown here is derived from an EMBL/GenBank/DDBJ whole genome shotgun (WGS) entry which is preliminary data.</text>
</comment>